<reference evidence="2 3" key="1">
    <citation type="submission" date="2019-05" db="EMBL/GenBank/DDBJ databases">
        <title>Draft genome sequence of Nonomuraea zeae DSM 100528.</title>
        <authorList>
            <person name="Saricaoglu S."/>
            <person name="Isik K."/>
        </authorList>
    </citation>
    <scope>NUCLEOTIDE SEQUENCE [LARGE SCALE GENOMIC DNA]</scope>
    <source>
        <strain evidence="2 3">DSM 100528</strain>
    </source>
</reference>
<name>A0A5S4FNF9_9ACTN</name>
<dbReference type="AlphaFoldDB" id="A0A5S4FNF9"/>
<dbReference type="EMBL" id="VCKX01000280">
    <property type="protein sequence ID" value="TMR22206.1"/>
    <property type="molecule type" value="Genomic_DNA"/>
</dbReference>
<dbReference type="PROSITE" id="PS51819">
    <property type="entry name" value="VOC"/>
    <property type="match status" value="1"/>
</dbReference>
<evidence type="ECO:0000259" key="1">
    <source>
        <dbReference type="PROSITE" id="PS51819"/>
    </source>
</evidence>
<dbReference type="PANTHER" id="PTHR33993">
    <property type="entry name" value="GLYOXALASE-RELATED"/>
    <property type="match status" value="1"/>
</dbReference>
<dbReference type="InterPro" id="IPR041581">
    <property type="entry name" value="Glyoxalase_6"/>
</dbReference>
<evidence type="ECO:0000313" key="3">
    <source>
        <dbReference type="Proteomes" id="UP000306628"/>
    </source>
</evidence>
<protein>
    <submittedName>
        <fullName evidence="2">Bleomycin resistance protein</fullName>
    </submittedName>
</protein>
<dbReference type="Gene3D" id="3.10.180.10">
    <property type="entry name" value="2,3-Dihydroxybiphenyl 1,2-Dioxygenase, domain 1"/>
    <property type="match status" value="1"/>
</dbReference>
<comment type="caution">
    <text evidence="2">The sequence shown here is derived from an EMBL/GenBank/DDBJ whole genome shotgun (WGS) entry which is preliminary data.</text>
</comment>
<accession>A0A5S4FNF9</accession>
<proteinExistence type="predicted"/>
<dbReference type="RefSeq" id="WP_138696870.1">
    <property type="nucleotide sequence ID" value="NZ_VCKX01000280.1"/>
</dbReference>
<dbReference type="OrthoDB" id="9793039at2"/>
<dbReference type="InterPro" id="IPR052164">
    <property type="entry name" value="Anthracycline_SecMetBiosynth"/>
</dbReference>
<organism evidence="2 3">
    <name type="scientific">Nonomuraea zeae</name>
    <dbReference type="NCBI Taxonomy" id="1642303"/>
    <lineage>
        <taxon>Bacteria</taxon>
        <taxon>Bacillati</taxon>
        <taxon>Actinomycetota</taxon>
        <taxon>Actinomycetes</taxon>
        <taxon>Streptosporangiales</taxon>
        <taxon>Streptosporangiaceae</taxon>
        <taxon>Nonomuraea</taxon>
    </lineage>
</organism>
<keyword evidence="3" id="KW-1185">Reference proteome</keyword>
<dbReference type="InterPro" id="IPR029068">
    <property type="entry name" value="Glyas_Bleomycin-R_OHBP_Dase"/>
</dbReference>
<dbReference type="Pfam" id="PF18029">
    <property type="entry name" value="Glyoxalase_6"/>
    <property type="match status" value="1"/>
</dbReference>
<feature type="domain" description="VOC" evidence="1">
    <location>
        <begin position="4"/>
        <end position="108"/>
    </location>
</feature>
<dbReference type="SUPFAM" id="SSF54593">
    <property type="entry name" value="Glyoxalase/Bleomycin resistance protein/Dihydroxybiphenyl dioxygenase"/>
    <property type="match status" value="1"/>
</dbReference>
<evidence type="ECO:0000313" key="2">
    <source>
        <dbReference type="EMBL" id="TMR22206.1"/>
    </source>
</evidence>
<dbReference type="InterPro" id="IPR037523">
    <property type="entry name" value="VOC_core"/>
</dbReference>
<dbReference type="PANTHER" id="PTHR33993:SF14">
    <property type="entry name" value="GB|AAF24581.1"/>
    <property type="match status" value="1"/>
</dbReference>
<sequence>MSVELGYYTLSVQDLDRAAAFYGPLFGWEFRREHERYLHVTNTAVPMGLTSGGPSSQPNLYYHVTDIDAAVEQVAKLGGGTGEVYESKSGRGCTCTDDQGTEISLWQPSPGFALSLIHI</sequence>
<dbReference type="Proteomes" id="UP000306628">
    <property type="component" value="Unassembled WGS sequence"/>
</dbReference>
<gene>
    <name evidence="2" type="ORF">ETD85_49820</name>
</gene>